<proteinExistence type="predicted"/>
<protein>
    <submittedName>
        <fullName evidence="2">Uncharacterized protein</fullName>
    </submittedName>
</protein>
<sequence length="207" mass="23401">MERQPGSPVSPSDDELLFDGARQRAPSIDPFSETHERAGLVLPGLQRRARSAGDASQTLLTKLEPPVHKRRHSVRDGEPNMTWFPVETPFDAMAILHAGLPLRQTGTATFSLFRLSLDNQRFALARPDKDLEVALEDIRGHIRKAIWPKAFGLVIGDDQNEWTLWLQAPSKLHLRFWNAAIPTLLTSELRGTLKRSTKMRLVIRDDQ</sequence>
<accession>A0A0G4IQC2</accession>
<dbReference type="Proteomes" id="UP000039324">
    <property type="component" value="Unassembled WGS sequence"/>
</dbReference>
<geneLocation type="mitochondrion" evidence="3"/>
<dbReference type="Proteomes" id="UP000290189">
    <property type="component" value="Unassembled WGS sequence"/>
</dbReference>
<evidence type="ECO:0000256" key="1">
    <source>
        <dbReference type="SAM" id="MobiDB-lite"/>
    </source>
</evidence>
<dbReference type="EMBL" id="OVEO01000008">
    <property type="protein sequence ID" value="SPQ97722.1"/>
    <property type="molecule type" value="Genomic_DNA"/>
</dbReference>
<reference evidence="2 4" key="1">
    <citation type="submission" date="2015-02" db="EMBL/GenBank/DDBJ databases">
        <authorList>
            <person name="Chooi Y.-H."/>
        </authorList>
    </citation>
    <scope>NUCLEOTIDE SEQUENCE [LARGE SCALE GENOMIC DNA]</scope>
    <source>
        <strain evidence="2">E3</strain>
    </source>
</reference>
<name>A0A0G4IQC2_PLABS</name>
<dbReference type="AlphaFoldDB" id="A0A0G4IQC2"/>
<feature type="region of interest" description="Disordered" evidence="1">
    <location>
        <begin position="1"/>
        <end position="35"/>
    </location>
</feature>
<keyword evidence="4" id="KW-1185">Reference proteome</keyword>
<dbReference type="EMBL" id="CDSF01000079">
    <property type="protein sequence ID" value="CEO97412.1"/>
    <property type="molecule type" value="Genomic_DNA"/>
</dbReference>
<evidence type="ECO:0000313" key="2">
    <source>
        <dbReference type="EMBL" id="CEO97412.1"/>
    </source>
</evidence>
<gene>
    <name evidence="2" type="ORF">PBRA_000757</name>
    <name evidence="3" type="ORF">PLBR_LOCUS4937</name>
</gene>
<evidence type="ECO:0000313" key="4">
    <source>
        <dbReference type="Proteomes" id="UP000039324"/>
    </source>
</evidence>
<reference evidence="3 5" key="2">
    <citation type="submission" date="2018-03" db="EMBL/GenBank/DDBJ databases">
        <authorList>
            <person name="Fogelqvist J."/>
        </authorList>
    </citation>
    <scope>NUCLEOTIDE SEQUENCE [LARGE SCALE GENOMIC DNA]</scope>
</reference>
<keyword evidence="3" id="KW-0496">Mitochondrion</keyword>
<evidence type="ECO:0000313" key="5">
    <source>
        <dbReference type="Proteomes" id="UP000290189"/>
    </source>
</evidence>
<evidence type="ECO:0000313" key="3">
    <source>
        <dbReference type="EMBL" id="SPQ97722.1"/>
    </source>
</evidence>
<organism evidence="2 4">
    <name type="scientific">Plasmodiophora brassicae</name>
    <name type="common">Clubroot disease agent</name>
    <dbReference type="NCBI Taxonomy" id="37360"/>
    <lineage>
        <taxon>Eukaryota</taxon>
        <taxon>Sar</taxon>
        <taxon>Rhizaria</taxon>
        <taxon>Endomyxa</taxon>
        <taxon>Phytomyxea</taxon>
        <taxon>Plasmodiophorida</taxon>
        <taxon>Plasmodiophoridae</taxon>
        <taxon>Plasmodiophora</taxon>
    </lineage>
</organism>